<evidence type="ECO:0000259" key="2">
    <source>
        <dbReference type="PROSITE" id="PS50911"/>
    </source>
</evidence>
<protein>
    <recommendedName>
        <fullName evidence="2">Peptidase C51 domain-containing protein</fullName>
    </recommendedName>
</protein>
<dbReference type="SUPFAM" id="SSF54001">
    <property type="entry name" value="Cysteine proteinases"/>
    <property type="match status" value="1"/>
</dbReference>
<proteinExistence type="predicted"/>
<evidence type="ECO:0000256" key="1">
    <source>
        <dbReference type="SAM" id="SignalP"/>
    </source>
</evidence>
<feature type="domain" description="Peptidase C51" evidence="2">
    <location>
        <begin position="37"/>
        <end position="169"/>
    </location>
</feature>
<dbReference type="Proteomes" id="UP001479436">
    <property type="component" value="Unassembled WGS sequence"/>
</dbReference>
<dbReference type="Pfam" id="PF05257">
    <property type="entry name" value="CHAP"/>
    <property type="match status" value="1"/>
</dbReference>
<dbReference type="InterPro" id="IPR007921">
    <property type="entry name" value="CHAP_dom"/>
</dbReference>
<dbReference type="InterPro" id="IPR038765">
    <property type="entry name" value="Papain-like_cys_pep_sf"/>
</dbReference>
<evidence type="ECO:0000313" key="3">
    <source>
        <dbReference type="EMBL" id="KAK9693664.1"/>
    </source>
</evidence>
<keyword evidence="4" id="KW-1185">Reference proteome</keyword>
<organism evidence="3 4">
    <name type="scientific">Basidiobolus ranarum</name>
    <dbReference type="NCBI Taxonomy" id="34480"/>
    <lineage>
        <taxon>Eukaryota</taxon>
        <taxon>Fungi</taxon>
        <taxon>Fungi incertae sedis</taxon>
        <taxon>Zoopagomycota</taxon>
        <taxon>Entomophthoromycotina</taxon>
        <taxon>Basidiobolomycetes</taxon>
        <taxon>Basidiobolales</taxon>
        <taxon>Basidiobolaceae</taxon>
        <taxon>Basidiobolus</taxon>
    </lineage>
</organism>
<accession>A0ABR2VQE8</accession>
<sequence length="219" mass="23816">MVKVLSILSCAVLATVNSLNVAVQASTASIASPLSYNTTESNIGSNLIDHCPLQFRFHNGQCTDWADARYYQLTCHHTQWWGNAKTWPAHAMNTTGWVVSTKPRVPSIIAIQPGYQGCDSYGHVAVVESINEDGSVHTSDWNYIINGKGGPYITTYVNFYLGEGVSFIWHDADKTNHSDVSNTKNFTLPAKSTNASPSKNVFSSGIMTIAAVLTVTLLV</sequence>
<gene>
    <name evidence="3" type="ORF">K7432_013800</name>
</gene>
<comment type="caution">
    <text evidence="3">The sequence shown here is derived from an EMBL/GenBank/DDBJ whole genome shotgun (WGS) entry which is preliminary data.</text>
</comment>
<dbReference type="PROSITE" id="PS50911">
    <property type="entry name" value="CHAP"/>
    <property type="match status" value="1"/>
</dbReference>
<name>A0ABR2VQE8_9FUNG</name>
<dbReference type="EMBL" id="JASJQH010008303">
    <property type="protein sequence ID" value="KAK9693664.1"/>
    <property type="molecule type" value="Genomic_DNA"/>
</dbReference>
<dbReference type="Gene3D" id="3.90.1720.10">
    <property type="entry name" value="endopeptidase domain like (from Nostoc punctiforme)"/>
    <property type="match status" value="1"/>
</dbReference>
<keyword evidence="1" id="KW-0732">Signal</keyword>
<feature type="signal peptide" evidence="1">
    <location>
        <begin position="1"/>
        <end position="18"/>
    </location>
</feature>
<evidence type="ECO:0000313" key="4">
    <source>
        <dbReference type="Proteomes" id="UP001479436"/>
    </source>
</evidence>
<feature type="chain" id="PRO_5045992842" description="Peptidase C51 domain-containing protein" evidence="1">
    <location>
        <begin position="19"/>
        <end position="219"/>
    </location>
</feature>
<reference evidence="3 4" key="1">
    <citation type="submission" date="2023-04" db="EMBL/GenBank/DDBJ databases">
        <title>Genome of Basidiobolus ranarum AG-B5.</title>
        <authorList>
            <person name="Stajich J.E."/>
            <person name="Carter-House D."/>
            <person name="Gryganskyi A."/>
        </authorList>
    </citation>
    <scope>NUCLEOTIDE SEQUENCE [LARGE SCALE GENOMIC DNA]</scope>
    <source>
        <strain evidence="3 4">AG-B5</strain>
    </source>
</reference>